<organism evidence="1 2">
    <name type="scientific">Steinernema glaseri</name>
    <dbReference type="NCBI Taxonomy" id="37863"/>
    <lineage>
        <taxon>Eukaryota</taxon>
        <taxon>Metazoa</taxon>
        <taxon>Ecdysozoa</taxon>
        <taxon>Nematoda</taxon>
        <taxon>Chromadorea</taxon>
        <taxon>Rhabditida</taxon>
        <taxon>Tylenchina</taxon>
        <taxon>Panagrolaimomorpha</taxon>
        <taxon>Strongyloidoidea</taxon>
        <taxon>Steinernematidae</taxon>
        <taxon>Steinernema</taxon>
    </lineage>
</organism>
<evidence type="ECO:0000313" key="1">
    <source>
        <dbReference type="Proteomes" id="UP000095287"/>
    </source>
</evidence>
<proteinExistence type="predicted"/>
<keyword evidence="1" id="KW-1185">Reference proteome</keyword>
<dbReference type="AlphaFoldDB" id="A0A1I7Z9L6"/>
<dbReference type="Proteomes" id="UP000095287">
    <property type="component" value="Unplaced"/>
</dbReference>
<accession>A0A1I7Z9L6</accession>
<protein>
    <submittedName>
        <fullName evidence="2">IlGF domain-containing protein</fullName>
    </submittedName>
</protein>
<dbReference type="WBParaSite" id="L893_g24201.t1">
    <property type="protein sequence ID" value="L893_g24201.t1"/>
    <property type="gene ID" value="L893_g24201"/>
</dbReference>
<sequence length="237" mass="26993">MKSCARNATFLRKEVIGRLQDLCTLPVVVTGQRQRRSHRIRYHILDAIMSVAWTLDEYAPPLKVAFPVALNSSRSSAPASSVRLAPRGHQQRTSVVRESHPRDDCFRTFLQTIAFIAGSQSIHHGLWFIDSRTYQEKTFPGNSVVYIVCLRAFALLSSSLVTSAFMRPVFDNKPLAAGHFREDRISLQNMQQRCQVPKGTEKHNGKTFMEEWAAEACQKCIQRNYDICKDAVEHEQI</sequence>
<name>A0A1I7Z9L6_9BILA</name>
<evidence type="ECO:0000313" key="2">
    <source>
        <dbReference type="WBParaSite" id="L893_g24201.t1"/>
    </source>
</evidence>
<reference evidence="2" key="1">
    <citation type="submission" date="2016-11" db="UniProtKB">
        <authorList>
            <consortium name="WormBaseParasite"/>
        </authorList>
    </citation>
    <scope>IDENTIFICATION</scope>
</reference>